<proteinExistence type="predicted"/>
<evidence type="ECO:0000256" key="2">
    <source>
        <dbReference type="ARBA" id="ARBA00022692"/>
    </source>
</evidence>
<evidence type="ECO:0000259" key="6">
    <source>
        <dbReference type="Pfam" id="PF04357"/>
    </source>
</evidence>
<feature type="transmembrane region" description="Helical" evidence="5">
    <location>
        <begin position="12"/>
        <end position="31"/>
    </location>
</feature>
<keyword evidence="4 5" id="KW-0472">Membrane</keyword>
<dbReference type="GO" id="GO:0009306">
    <property type="term" value="P:protein secretion"/>
    <property type="evidence" value="ECO:0007669"/>
    <property type="project" value="InterPro"/>
</dbReference>
<keyword evidence="2 5" id="KW-0812">Transmembrane</keyword>
<comment type="subcellular location">
    <subcellularLocation>
        <location evidence="1">Membrane</location>
        <topology evidence="1">Single-pass membrane protein</topology>
    </subcellularLocation>
</comment>
<feature type="domain" description="Translocation and assembly module TamB C-terminal" evidence="6">
    <location>
        <begin position="1392"/>
        <end position="1653"/>
    </location>
</feature>
<dbReference type="RefSeq" id="WP_151967710.1">
    <property type="nucleotide sequence ID" value="NZ_AP019860.1"/>
</dbReference>
<sequence>MSPKKKRRSKLKIFAICCGCFLMLLVAVYIFRESLFSRLVCQQIAGAIKDNTGIEVRIDNFSGTYFTNIRLEKMRLVDGGGVVSELQFDEIFVSYDLWGALTGEQIVQNIIVKNLRTTVVGLPPSQEKAAPPKKETPAEIDVDFILKQIPDVNVSNLHFVYDVGGQKLQVANLNFTNKDHASELRIKGVYAKNNDTAQKISAIKVNTEISNKIFAIKSVNAHIDEYDQDLVIPNIFSLDLNNLQQLPVSFSLPTPGGVIDGTIAVASGKNIKIGNGEVDFNKTIDLVSLLQGKKFKNAAMGKLGFQAQMDLPDWNVNEMQGVTQIDIFNDKPRVWEKETIKKEGLNTLFYIEDFAILENVARTFVEDLDELNSEGKVALANVLNIDKENVSISGQIHEGDIQTKFFPEQSIEGQWQGSFNTKELICDIPKAELNIGDIKSNLKTFLDFSQNKESFVEAQLSILSVGQYVNLVLPKEKHNAYNGDIFIKISGSGILPKSSELKNEFRGKIECEFNNLILEKKKLGNIQVIVDFSVENNKVNVMSFVGRWNEKKIFHFSGNSGWEPLSDFHLTGRYRLKNIAQQLQKFVPDLQKQFTGNIEGSFDVRGKIPQGQNLDITLKHHLQLQRVSLLEKLKYSLISIPLKVNVTPGSVKISQLKVKVGKEDWLSVRGRIALEKEKSSVVYCDVNLPQPLKHVAKLSGESLGIELEKIQVRNKIWGKLLAVTEGESIYLKSRVELNNGKHEKVNFEKLQVDVLSRANLQRLSLRSLSMNMDDQLRLALQPLRVDFSGNTLLDIQGKVFASGKTIRQFVPQLEMADVHSKFSAYAHWNSVEVVDSQQGKQQLATLLSLSPKDIWEHARKNLHARFSFALQSKRIQVDNFVHRDAVIAVRSQLKKGLYNTTASVSLDKSKILDTSLSGDGNNITVRNKIRVANVKRYLTQFAPELANINTDIAVDMSLKTPIPKDFKTIPSLNMNCVLSLKKGNIRDEFRFEELKFTSKVNTHSDKVHVNTFLHLDQEKLIDSHGDVGLVKPYRGKLTTQIRVRGLQKYLALAGQEGVLSGDLTVNNTLDATVQDDILQSDIFSATRIELQNGHVTQKPYKSIALNQEIRLRNTIADLQTMNAAFDGQKLLNISGKWHLQEQKLIESELSSNVDLQQLAQKFVPEQEIAGNSALKIKAHGGLDGVNCRIDYSLTNGRHQSQTLEPVVLHSVFQAQKDVFTLDTMNVKYADKSIFDLTGNTGYQPHSPFRVLLTSDIGGAINDFAPLIGLESPIFNGESKIEIESRGKIPGANGDLDLGVEIKIPFTNKPDSTFWQINLGEISLWGNKKSAPHGFGCLLRIAGTTQQPIVKALFNYKQDLVRIPQANTRVNDIVVDGLVEEQKLSLSLRCLVGGGSIESTTTILFDQQYFPTKVDFNIKGKRILLIRDEMLYGRADMDVYVKGDIVKNDKGQPKFVGKLGGVVDITEFKVTADVTIDAVLQSSPERASAGGSQLGVDSPFLDMKLDLQVKVSQVAVYSSLARIKMRGDIYVKGSAAAPKISGGIRTTSGKLFLPQGNMDIRQCIVSFSSNRPLVPQINIISESQIRDYVVTVTITGTPGDMAIEYASAPALPKEDVLTLLLTGATRSELQQSGGGQQLQDLGSSVLLQQILDALGIGGFVSAQVTVNTTIVTVAPESWGGVGIQGKTERTDTANTSALNFLYRIQLK</sequence>
<organism evidence="7 8">
    <name type="scientific">Uabimicrobium amorphum</name>
    <dbReference type="NCBI Taxonomy" id="2596890"/>
    <lineage>
        <taxon>Bacteria</taxon>
        <taxon>Pseudomonadati</taxon>
        <taxon>Planctomycetota</taxon>
        <taxon>Candidatus Uabimicrobiia</taxon>
        <taxon>Candidatus Uabimicrobiales</taxon>
        <taxon>Candidatus Uabimicrobiaceae</taxon>
        <taxon>Candidatus Uabimicrobium</taxon>
    </lineage>
</organism>
<dbReference type="GO" id="GO:0090313">
    <property type="term" value="P:regulation of protein targeting to membrane"/>
    <property type="evidence" value="ECO:0007669"/>
    <property type="project" value="TreeGrafter"/>
</dbReference>
<accession>A0A5S9IKS2</accession>
<evidence type="ECO:0000256" key="1">
    <source>
        <dbReference type="ARBA" id="ARBA00004167"/>
    </source>
</evidence>
<name>A0A5S9IKS2_UABAM</name>
<dbReference type="KEGG" id="uam:UABAM_01866"/>
<dbReference type="PANTHER" id="PTHR30441">
    <property type="entry name" value="DUF748 DOMAIN-CONTAINING PROTEIN"/>
    <property type="match status" value="1"/>
</dbReference>
<evidence type="ECO:0000256" key="3">
    <source>
        <dbReference type="ARBA" id="ARBA00022989"/>
    </source>
</evidence>
<keyword evidence="3 5" id="KW-1133">Transmembrane helix</keyword>
<reference evidence="7 8" key="1">
    <citation type="submission" date="2019-08" db="EMBL/GenBank/DDBJ databases">
        <title>Complete genome sequence of Candidatus Uab amorphum.</title>
        <authorList>
            <person name="Shiratori T."/>
            <person name="Suzuki S."/>
            <person name="Kakizawa Y."/>
            <person name="Ishida K."/>
        </authorList>
    </citation>
    <scope>NUCLEOTIDE SEQUENCE [LARGE SCALE GENOMIC DNA]</scope>
    <source>
        <strain evidence="7 8">SRT547</strain>
    </source>
</reference>
<dbReference type="OrthoDB" id="173980at2"/>
<dbReference type="Pfam" id="PF04357">
    <property type="entry name" value="TamB"/>
    <property type="match status" value="1"/>
</dbReference>
<evidence type="ECO:0000256" key="5">
    <source>
        <dbReference type="SAM" id="Phobius"/>
    </source>
</evidence>
<keyword evidence="8" id="KW-1185">Reference proteome</keyword>
<gene>
    <name evidence="7" type="ORF">UABAM_01866</name>
</gene>
<dbReference type="InterPro" id="IPR007452">
    <property type="entry name" value="TamB_C"/>
</dbReference>
<dbReference type="EMBL" id="AP019860">
    <property type="protein sequence ID" value="BBM83514.1"/>
    <property type="molecule type" value="Genomic_DNA"/>
</dbReference>
<evidence type="ECO:0000313" key="7">
    <source>
        <dbReference type="EMBL" id="BBM83514.1"/>
    </source>
</evidence>
<dbReference type="PANTHER" id="PTHR30441:SF8">
    <property type="entry name" value="DUF748 DOMAIN-CONTAINING PROTEIN"/>
    <property type="match status" value="1"/>
</dbReference>
<dbReference type="GO" id="GO:0005886">
    <property type="term" value="C:plasma membrane"/>
    <property type="evidence" value="ECO:0007669"/>
    <property type="project" value="InterPro"/>
</dbReference>
<evidence type="ECO:0000256" key="4">
    <source>
        <dbReference type="ARBA" id="ARBA00023136"/>
    </source>
</evidence>
<protein>
    <submittedName>
        <fullName evidence="7">DUF490 domain-containing protein</fullName>
    </submittedName>
</protein>
<dbReference type="Proteomes" id="UP000326354">
    <property type="component" value="Chromosome"/>
</dbReference>
<evidence type="ECO:0000313" key="8">
    <source>
        <dbReference type="Proteomes" id="UP000326354"/>
    </source>
</evidence>
<dbReference type="InterPro" id="IPR052894">
    <property type="entry name" value="AsmA-related"/>
</dbReference>